<keyword evidence="3" id="KW-1185">Reference proteome</keyword>
<dbReference type="Proteomes" id="UP000094969">
    <property type="component" value="Chromosome"/>
</dbReference>
<evidence type="ECO:0000256" key="1">
    <source>
        <dbReference type="SAM" id="MobiDB-lite"/>
    </source>
</evidence>
<dbReference type="InterPro" id="IPR009642">
    <property type="entry name" value="DUF1236"/>
</dbReference>
<evidence type="ECO:0000313" key="3">
    <source>
        <dbReference type="Proteomes" id="UP000094969"/>
    </source>
</evidence>
<evidence type="ECO:0008006" key="4">
    <source>
        <dbReference type="Google" id="ProtNLM"/>
    </source>
</evidence>
<accession>A0A1D7TXA3</accession>
<gene>
    <name evidence="2" type="ORF">BHK69_03970</name>
</gene>
<dbReference type="Gene3D" id="3.10.450.160">
    <property type="entry name" value="inner membrane protein cigr"/>
    <property type="match status" value="2"/>
</dbReference>
<feature type="region of interest" description="Disordered" evidence="1">
    <location>
        <begin position="198"/>
        <end position="217"/>
    </location>
</feature>
<evidence type="ECO:0000313" key="2">
    <source>
        <dbReference type="EMBL" id="AOO79751.1"/>
    </source>
</evidence>
<reference evidence="2 3" key="1">
    <citation type="journal article" date="2015" name="Antonie Van Leeuwenhoek">
        <title>Bosea vaviloviae sp. nov., a new species of slow-growing rhizobia isolated from nodules of the relict species Vavilovia formosa (Stev.) Fed.</title>
        <authorList>
            <person name="Safronova V.I."/>
            <person name="Kuznetsova I.G."/>
            <person name="Sazanova A.L."/>
            <person name="Kimeklis A.K."/>
            <person name="Belimov A.A."/>
            <person name="Andronov E.E."/>
            <person name="Pinaev A.G."/>
            <person name="Chizhevskaya E.P."/>
            <person name="Pukhaev A.R."/>
            <person name="Popov K.P."/>
            <person name="Willems A."/>
            <person name="Tikhonovich I.A."/>
        </authorList>
    </citation>
    <scope>NUCLEOTIDE SEQUENCE [LARGE SCALE GENOMIC DNA]</scope>
    <source>
        <strain evidence="2 3">Vaf18</strain>
    </source>
</reference>
<name>A0A1D7TXA3_9HYPH</name>
<dbReference type="AlphaFoldDB" id="A0A1D7TXA3"/>
<dbReference type="KEGG" id="bvv:BHK69_03970"/>
<dbReference type="EMBL" id="CP017147">
    <property type="protein sequence ID" value="AOO79751.1"/>
    <property type="molecule type" value="Genomic_DNA"/>
</dbReference>
<proteinExistence type="predicted"/>
<sequence>MPSPGTAGAPPATGGTTSPATAQPAEQQQNDGARQRIADTVRERVQRNEIRPVQNLGVSVSVGAELPSQVRLEPLPRDIASIRPEYRDYRYTVSDREIVIVDPRSRRIVDVIERDGRGPSQITYSVFEQRRDLRRWSRPDTVVFQEGVMLPADAPYYDLPPEIVERNPNWRGYRYVMTERDEVAIVEPRSRRVVQVVDKGGSATTASTRPQPAAAGDRHQLVRIIMNDARPGDITGAEGLKGAVLPPETMLRPVPAEAVDADPQLRGHHYTLLGDDVLIVDPTSRRIVDVIE</sequence>
<feature type="region of interest" description="Disordered" evidence="1">
    <location>
        <begin position="1"/>
        <end position="35"/>
    </location>
</feature>
<dbReference type="Pfam" id="PF06823">
    <property type="entry name" value="DUF1236"/>
    <property type="match status" value="3"/>
</dbReference>
<feature type="compositionally biased region" description="Low complexity" evidence="1">
    <location>
        <begin position="1"/>
        <end position="22"/>
    </location>
</feature>
<organism evidence="2 3">
    <name type="scientific">Bosea vaviloviae</name>
    <dbReference type="NCBI Taxonomy" id="1526658"/>
    <lineage>
        <taxon>Bacteria</taxon>
        <taxon>Pseudomonadati</taxon>
        <taxon>Pseudomonadota</taxon>
        <taxon>Alphaproteobacteria</taxon>
        <taxon>Hyphomicrobiales</taxon>
        <taxon>Boseaceae</taxon>
        <taxon>Bosea</taxon>
    </lineage>
</organism>
<protein>
    <recommendedName>
        <fullName evidence="4">DUF1236 domain-containing protein</fullName>
    </recommendedName>
</protein>